<dbReference type="EMBL" id="CP047650">
    <property type="protein sequence ID" value="QHI96594.1"/>
    <property type="molecule type" value="Genomic_DNA"/>
</dbReference>
<dbReference type="PANTHER" id="PTHR30146:SF33">
    <property type="entry name" value="TRANSCRIPTIONAL REGULATOR"/>
    <property type="match status" value="1"/>
</dbReference>
<dbReference type="InterPro" id="IPR000843">
    <property type="entry name" value="HTH_LacI"/>
</dbReference>
<keyword evidence="1" id="KW-0805">Transcription regulation</keyword>
<dbReference type="SMART" id="SM00354">
    <property type="entry name" value="HTH_LACI"/>
    <property type="match status" value="1"/>
</dbReference>
<dbReference type="Pfam" id="PF00356">
    <property type="entry name" value="LacI"/>
    <property type="match status" value="1"/>
</dbReference>
<feature type="domain" description="HTH lacI-type" evidence="4">
    <location>
        <begin position="26"/>
        <end position="80"/>
    </location>
</feature>
<protein>
    <submittedName>
        <fullName evidence="5">Substrate-binding domain-containing protein</fullName>
    </submittedName>
</protein>
<keyword evidence="3" id="KW-0804">Transcription</keyword>
<accession>A0A857IYH0</accession>
<dbReference type="GO" id="GO:0000976">
    <property type="term" value="F:transcription cis-regulatory region binding"/>
    <property type="evidence" value="ECO:0007669"/>
    <property type="project" value="TreeGrafter"/>
</dbReference>
<dbReference type="PANTHER" id="PTHR30146">
    <property type="entry name" value="LACI-RELATED TRANSCRIPTIONAL REPRESSOR"/>
    <property type="match status" value="1"/>
</dbReference>
<dbReference type="Proteomes" id="UP000464787">
    <property type="component" value="Chromosome"/>
</dbReference>
<dbReference type="InterPro" id="IPR010982">
    <property type="entry name" value="Lambda_DNA-bd_dom_sf"/>
</dbReference>
<dbReference type="KEGG" id="xyk:GT347_00420"/>
<evidence type="ECO:0000256" key="2">
    <source>
        <dbReference type="ARBA" id="ARBA00023125"/>
    </source>
</evidence>
<evidence type="ECO:0000256" key="3">
    <source>
        <dbReference type="ARBA" id="ARBA00023163"/>
    </source>
</evidence>
<dbReference type="InterPro" id="IPR046335">
    <property type="entry name" value="LacI/GalR-like_sensor"/>
</dbReference>
<name>A0A857IYH0_9BURK</name>
<dbReference type="SUPFAM" id="SSF53822">
    <property type="entry name" value="Periplasmic binding protein-like I"/>
    <property type="match status" value="1"/>
</dbReference>
<sequence length="350" mass="36864">MQWPSGQNRTDDSGFSLKTTTNSKAATLHDVARAAGVSLITASRALGNPALVTPKTIAKVQQAVEATGYLPNLLAGGLRSRRSMTVAALVPAISVQQFLPTVQALTETLHAAGYQVILGQSGYDHAREDALLSTMLGRQPDGIMVTGLIRSAKARQTLRRLGIPVVETWDLGEDPVDMQVGFSHREVGAAVAAYLRAKGWERVGIATGDDHRALVRSGAFVEAMGRAVPTATVPAPSSLALGRRAAAELLAQEPRLQAVFCSSDQLAQGVMVEAQSRGLRVPQDLAICGFGDADFAAHTLPSLTTVQIKGAEIGQRAAGLILQRCQGAEITEPVRDVGFSIVERQSTGGT</sequence>
<dbReference type="Pfam" id="PF13377">
    <property type="entry name" value="Peripla_BP_3"/>
    <property type="match status" value="1"/>
</dbReference>
<dbReference type="PROSITE" id="PS00356">
    <property type="entry name" value="HTH_LACI_1"/>
    <property type="match status" value="1"/>
</dbReference>
<dbReference type="GO" id="GO:0003700">
    <property type="term" value="F:DNA-binding transcription factor activity"/>
    <property type="evidence" value="ECO:0007669"/>
    <property type="project" value="TreeGrafter"/>
</dbReference>
<organism evidence="5 6">
    <name type="scientific">Xylophilus rhododendri</name>
    <dbReference type="NCBI Taxonomy" id="2697032"/>
    <lineage>
        <taxon>Bacteria</taxon>
        <taxon>Pseudomonadati</taxon>
        <taxon>Pseudomonadota</taxon>
        <taxon>Betaproteobacteria</taxon>
        <taxon>Burkholderiales</taxon>
        <taxon>Xylophilus</taxon>
    </lineage>
</organism>
<dbReference type="Gene3D" id="3.40.50.2300">
    <property type="match status" value="2"/>
</dbReference>
<dbReference type="InterPro" id="IPR028082">
    <property type="entry name" value="Peripla_BP_I"/>
</dbReference>
<dbReference type="AlphaFoldDB" id="A0A857IYH0"/>
<gene>
    <name evidence="5" type="ORF">GT347_00420</name>
</gene>
<proteinExistence type="predicted"/>
<dbReference type="SUPFAM" id="SSF47413">
    <property type="entry name" value="lambda repressor-like DNA-binding domains"/>
    <property type="match status" value="1"/>
</dbReference>
<evidence type="ECO:0000256" key="1">
    <source>
        <dbReference type="ARBA" id="ARBA00023015"/>
    </source>
</evidence>
<evidence type="ECO:0000313" key="6">
    <source>
        <dbReference type="Proteomes" id="UP000464787"/>
    </source>
</evidence>
<evidence type="ECO:0000313" key="5">
    <source>
        <dbReference type="EMBL" id="QHI96594.1"/>
    </source>
</evidence>
<reference evidence="5 6" key="1">
    <citation type="submission" date="2020-01" db="EMBL/GenBank/DDBJ databases">
        <title>Genome sequencing of strain KACC 21265.</title>
        <authorList>
            <person name="Heo J."/>
            <person name="Kim S.-J."/>
            <person name="Kim J.-S."/>
            <person name="Hong S.-B."/>
            <person name="Kwon S.-W."/>
        </authorList>
    </citation>
    <scope>NUCLEOTIDE SEQUENCE [LARGE SCALE GENOMIC DNA]</scope>
    <source>
        <strain evidence="5 6">KACC 21265</strain>
    </source>
</reference>
<dbReference type="CDD" id="cd01392">
    <property type="entry name" value="HTH_LacI"/>
    <property type="match status" value="1"/>
</dbReference>
<dbReference type="Gene3D" id="1.10.260.40">
    <property type="entry name" value="lambda repressor-like DNA-binding domains"/>
    <property type="match status" value="1"/>
</dbReference>
<dbReference type="CDD" id="cd01575">
    <property type="entry name" value="PBP1_GntR"/>
    <property type="match status" value="1"/>
</dbReference>
<keyword evidence="6" id="KW-1185">Reference proteome</keyword>
<dbReference type="PROSITE" id="PS50932">
    <property type="entry name" value="HTH_LACI_2"/>
    <property type="match status" value="1"/>
</dbReference>
<keyword evidence="2" id="KW-0238">DNA-binding</keyword>
<evidence type="ECO:0000259" key="4">
    <source>
        <dbReference type="PROSITE" id="PS50932"/>
    </source>
</evidence>